<dbReference type="InterPro" id="IPR036188">
    <property type="entry name" value="FAD/NAD-bd_sf"/>
</dbReference>
<evidence type="ECO:0000256" key="4">
    <source>
        <dbReference type="ARBA" id="ARBA00023002"/>
    </source>
</evidence>
<dbReference type="InterPro" id="IPR050562">
    <property type="entry name" value="FAD_mOase_fung"/>
</dbReference>
<evidence type="ECO:0000256" key="5">
    <source>
        <dbReference type="SAM" id="SignalP"/>
    </source>
</evidence>
<dbReference type="AlphaFoldDB" id="A0AAD4KFA4"/>
<reference evidence="7" key="1">
    <citation type="submission" date="2021-12" db="EMBL/GenBank/DDBJ databases">
        <title>Convergent genome expansion in fungi linked to evolution of root-endophyte symbiosis.</title>
        <authorList>
            <consortium name="DOE Joint Genome Institute"/>
            <person name="Ke Y.-H."/>
            <person name="Bonito G."/>
            <person name="Liao H.-L."/>
            <person name="Looney B."/>
            <person name="Rojas-Flechas A."/>
            <person name="Nash J."/>
            <person name="Hameed K."/>
            <person name="Schadt C."/>
            <person name="Martin F."/>
            <person name="Crous P.W."/>
            <person name="Miettinen O."/>
            <person name="Magnuson J.K."/>
            <person name="Labbe J."/>
            <person name="Jacobson D."/>
            <person name="Doktycz M.J."/>
            <person name="Veneault-Fourrey C."/>
            <person name="Kuo A."/>
            <person name="Mondo S."/>
            <person name="Calhoun S."/>
            <person name="Riley R."/>
            <person name="Ohm R."/>
            <person name="LaButti K."/>
            <person name="Andreopoulos B."/>
            <person name="Pangilinan J."/>
            <person name="Nolan M."/>
            <person name="Tritt A."/>
            <person name="Clum A."/>
            <person name="Lipzen A."/>
            <person name="Daum C."/>
            <person name="Barry K."/>
            <person name="Grigoriev I.V."/>
            <person name="Vilgalys R."/>
        </authorList>
    </citation>
    <scope>NUCLEOTIDE SEQUENCE</scope>
    <source>
        <strain evidence="7">PMI_201</strain>
    </source>
</reference>
<feature type="chain" id="PRO_5042277242" evidence="5">
    <location>
        <begin position="19"/>
        <end position="441"/>
    </location>
</feature>
<organism evidence="7 8">
    <name type="scientific">Talaromyces proteolyticus</name>
    <dbReference type="NCBI Taxonomy" id="1131652"/>
    <lineage>
        <taxon>Eukaryota</taxon>
        <taxon>Fungi</taxon>
        <taxon>Dikarya</taxon>
        <taxon>Ascomycota</taxon>
        <taxon>Pezizomycotina</taxon>
        <taxon>Eurotiomycetes</taxon>
        <taxon>Eurotiomycetidae</taxon>
        <taxon>Eurotiales</taxon>
        <taxon>Trichocomaceae</taxon>
        <taxon>Talaromyces</taxon>
        <taxon>Talaromyces sect. Bacilispori</taxon>
    </lineage>
</organism>
<dbReference type="GO" id="GO:0004497">
    <property type="term" value="F:monooxygenase activity"/>
    <property type="evidence" value="ECO:0007669"/>
    <property type="project" value="UniProtKB-KW"/>
</dbReference>
<dbReference type="Proteomes" id="UP001201262">
    <property type="component" value="Unassembled WGS sequence"/>
</dbReference>
<proteinExistence type="inferred from homology"/>
<dbReference type="GO" id="GO:0071949">
    <property type="term" value="F:FAD binding"/>
    <property type="evidence" value="ECO:0007669"/>
    <property type="project" value="InterPro"/>
</dbReference>
<feature type="domain" description="FAD-binding" evidence="6">
    <location>
        <begin position="5"/>
        <end position="173"/>
    </location>
</feature>
<dbReference type="EMBL" id="JAJTJA010000013">
    <property type="protein sequence ID" value="KAH8690914.1"/>
    <property type="molecule type" value="Genomic_DNA"/>
</dbReference>
<feature type="signal peptide" evidence="5">
    <location>
        <begin position="1"/>
        <end position="18"/>
    </location>
</feature>
<keyword evidence="3" id="KW-0274">FAD</keyword>
<keyword evidence="5" id="KW-0732">Signal</keyword>
<comment type="caution">
    <text evidence="7">The sequence shown here is derived from an EMBL/GenBank/DDBJ whole genome shotgun (WGS) entry which is preliminary data.</text>
</comment>
<sequence length="441" mass="50233">MGFRIIVAGGGLVGLTTAHILSKAGIDFVVLEQHDNVTPYLGSLLSIMPSTLRVLDQVELMEVFNKYSDDIRRMHLFTADTAKTLRDETFLLELMQADSCGHPVVMAHRADIAKALYDSLPEDVKKHILLEKRVTDINVLPDGVEVTCQDGSVQKGSIVLGADGVRSRVRQMMNRLEKGDPSTEKVEEKSPYVSSHRLFFGDVPKLHGVEAGVNYEGLHDRVATQLLVGTKRMWFNLYEQLDTPTSDHIRYTENDQHEILEKWGHLFVAPGYQLRDVYERRLKDTGLINLEEGLVDKWYSDRIVLAGDAVRKLTSNAGWGYNSGVTDIVVLVNHLRRLLKSDQSPSSEALKTVFKQYQADRAESTHITYKVSAERIRAVVWPGWLQRIIATYIMPYVNLGKLDWIMRTRALHRDSPVLEWLVEKNLPSHRIKYKQYPQLEE</sequence>
<dbReference type="RefSeq" id="XP_046067110.1">
    <property type="nucleotide sequence ID" value="XM_046214557.1"/>
</dbReference>
<evidence type="ECO:0000313" key="8">
    <source>
        <dbReference type="Proteomes" id="UP001201262"/>
    </source>
</evidence>
<keyword evidence="7" id="KW-0503">Monooxygenase</keyword>
<evidence type="ECO:0000256" key="1">
    <source>
        <dbReference type="ARBA" id="ARBA00007992"/>
    </source>
</evidence>
<name>A0AAD4KFA4_9EURO</name>
<gene>
    <name evidence="7" type="ORF">BGW36DRAFT_364463</name>
</gene>
<dbReference type="GeneID" id="70244844"/>
<evidence type="ECO:0000256" key="3">
    <source>
        <dbReference type="ARBA" id="ARBA00022827"/>
    </source>
</evidence>
<comment type="similarity">
    <text evidence="1">Belongs to the paxM FAD-dependent monooxygenase family.</text>
</comment>
<dbReference type="Pfam" id="PF01494">
    <property type="entry name" value="FAD_binding_3"/>
    <property type="match status" value="2"/>
</dbReference>
<evidence type="ECO:0000256" key="2">
    <source>
        <dbReference type="ARBA" id="ARBA00022630"/>
    </source>
</evidence>
<protein>
    <submittedName>
        <fullName evidence="7">Monooxygenase</fullName>
    </submittedName>
</protein>
<evidence type="ECO:0000313" key="7">
    <source>
        <dbReference type="EMBL" id="KAH8690914.1"/>
    </source>
</evidence>
<keyword evidence="2" id="KW-0285">Flavoprotein</keyword>
<accession>A0AAD4KFA4</accession>
<evidence type="ECO:0000259" key="6">
    <source>
        <dbReference type="Pfam" id="PF01494"/>
    </source>
</evidence>
<dbReference type="Gene3D" id="3.50.50.60">
    <property type="entry name" value="FAD/NAD(P)-binding domain"/>
    <property type="match status" value="1"/>
</dbReference>
<dbReference type="InterPro" id="IPR002938">
    <property type="entry name" value="FAD-bd"/>
</dbReference>
<dbReference type="PRINTS" id="PR00420">
    <property type="entry name" value="RNGMNOXGNASE"/>
</dbReference>
<keyword evidence="8" id="KW-1185">Reference proteome</keyword>
<feature type="domain" description="FAD-binding" evidence="6">
    <location>
        <begin position="288"/>
        <end position="344"/>
    </location>
</feature>
<dbReference type="PANTHER" id="PTHR47356">
    <property type="entry name" value="FAD-DEPENDENT MONOOXYGENASE ASQG-RELATED"/>
    <property type="match status" value="1"/>
</dbReference>
<dbReference type="PANTHER" id="PTHR47356:SF2">
    <property type="entry name" value="FAD-BINDING DOMAIN-CONTAINING PROTEIN-RELATED"/>
    <property type="match status" value="1"/>
</dbReference>
<keyword evidence="4" id="KW-0560">Oxidoreductase</keyword>
<dbReference type="SUPFAM" id="SSF51905">
    <property type="entry name" value="FAD/NAD(P)-binding domain"/>
    <property type="match status" value="1"/>
</dbReference>